<proteinExistence type="inferred from homology"/>
<dbReference type="EMBL" id="JBHSLI010000001">
    <property type="protein sequence ID" value="MFC5291422.1"/>
    <property type="molecule type" value="Genomic_DNA"/>
</dbReference>
<evidence type="ECO:0000256" key="2">
    <source>
        <dbReference type="ARBA" id="ARBA00003924"/>
    </source>
</evidence>
<evidence type="ECO:0000256" key="7">
    <source>
        <dbReference type="ARBA" id="ARBA00023141"/>
    </source>
</evidence>
<dbReference type="PROSITE" id="PS01029">
    <property type="entry name" value="DEHYDROQUINASE_II"/>
    <property type="match status" value="1"/>
</dbReference>
<dbReference type="GO" id="GO:0003855">
    <property type="term" value="F:3-dehydroquinate dehydratase activity"/>
    <property type="evidence" value="ECO:0007669"/>
    <property type="project" value="UniProtKB-EC"/>
</dbReference>
<keyword evidence="7 9" id="KW-0057">Aromatic amino acid biosynthesis</keyword>
<comment type="similarity">
    <text evidence="4 9">Belongs to the type-II 3-dehydroquinase family.</text>
</comment>
<keyword evidence="9" id="KW-0028">Amino-acid biosynthesis</keyword>
<dbReference type="PIRSF" id="PIRSF001399">
    <property type="entry name" value="DHquinase_II"/>
    <property type="match status" value="1"/>
</dbReference>
<comment type="catalytic activity">
    <reaction evidence="1 9">
        <text>3-dehydroquinate = 3-dehydroshikimate + H2O</text>
        <dbReference type="Rhea" id="RHEA:21096"/>
        <dbReference type="ChEBI" id="CHEBI:15377"/>
        <dbReference type="ChEBI" id="CHEBI:16630"/>
        <dbReference type="ChEBI" id="CHEBI:32364"/>
        <dbReference type="EC" id="4.2.1.10"/>
    </reaction>
</comment>
<evidence type="ECO:0000256" key="5">
    <source>
        <dbReference type="ARBA" id="ARBA00011193"/>
    </source>
</evidence>
<evidence type="ECO:0000256" key="9">
    <source>
        <dbReference type="HAMAP-Rule" id="MF_00169"/>
    </source>
</evidence>
<comment type="subunit">
    <text evidence="5 9">Homododecamer.</text>
</comment>
<dbReference type="RefSeq" id="WP_158445668.1">
    <property type="nucleotide sequence ID" value="NZ_JAOAOS010000015.1"/>
</dbReference>
<feature type="site" description="Transition state stabilizer" evidence="9">
    <location>
        <position position="19"/>
    </location>
</feature>
<evidence type="ECO:0000256" key="4">
    <source>
        <dbReference type="ARBA" id="ARBA00011037"/>
    </source>
</evidence>
<dbReference type="EC" id="4.2.1.10" evidence="6 9"/>
<keyword evidence="11" id="KW-1185">Reference proteome</keyword>
<evidence type="ECO:0000256" key="3">
    <source>
        <dbReference type="ARBA" id="ARBA00004902"/>
    </source>
</evidence>
<comment type="function">
    <text evidence="2 9">Catalyzes a trans-dehydration via an enolate intermediate.</text>
</comment>
<evidence type="ECO:0000256" key="8">
    <source>
        <dbReference type="ARBA" id="ARBA00023239"/>
    </source>
</evidence>
<dbReference type="InterPro" id="IPR018509">
    <property type="entry name" value="DHquinase_II_CS"/>
</dbReference>
<dbReference type="NCBIfam" id="NF003805">
    <property type="entry name" value="PRK05395.1-2"/>
    <property type="match status" value="1"/>
</dbReference>
<name>A0ABW0EWG2_9HYPH</name>
<dbReference type="PANTHER" id="PTHR21272">
    <property type="entry name" value="CATABOLIC 3-DEHYDROQUINASE"/>
    <property type="match status" value="1"/>
</dbReference>
<evidence type="ECO:0000256" key="6">
    <source>
        <dbReference type="ARBA" id="ARBA00012060"/>
    </source>
</evidence>
<dbReference type="Gene3D" id="3.40.50.9100">
    <property type="entry name" value="Dehydroquinase, class II"/>
    <property type="match status" value="1"/>
</dbReference>
<dbReference type="Pfam" id="PF01220">
    <property type="entry name" value="DHquinase_II"/>
    <property type="match status" value="1"/>
</dbReference>
<organism evidence="10 11">
    <name type="scientific">Bosea minatitlanensis</name>
    <dbReference type="NCBI Taxonomy" id="128782"/>
    <lineage>
        <taxon>Bacteria</taxon>
        <taxon>Pseudomonadati</taxon>
        <taxon>Pseudomonadota</taxon>
        <taxon>Alphaproteobacteria</taxon>
        <taxon>Hyphomicrobiales</taxon>
        <taxon>Boseaceae</taxon>
        <taxon>Bosea</taxon>
    </lineage>
</organism>
<dbReference type="CDD" id="cd00466">
    <property type="entry name" value="DHQase_II"/>
    <property type="match status" value="1"/>
</dbReference>
<reference evidence="11" key="1">
    <citation type="journal article" date="2019" name="Int. J. Syst. Evol. Microbiol.">
        <title>The Global Catalogue of Microorganisms (GCM) 10K type strain sequencing project: providing services to taxonomists for standard genome sequencing and annotation.</title>
        <authorList>
            <consortium name="The Broad Institute Genomics Platform"/>
            <consortium name="The Broad Institute Genome Sequencing Center for Infectious Disease"/>
            <person name="Wu L."/>
            <person name="Ma J."/>
        </authorList>
    </citation>
    <scope>NUCLEOTIDE SEQUENCE [LARGE SCALE GENOMIC DNA]</scope>
    <source>
        <strain evidence="11">CGMCC 1.15643</strain>
    </source>
</reference>
<keyword evidence="8 9" id="KW-0456">Lyase</keyword>
<evidence type="ECO:0000313" key="11">
    <source>
        <dbReference type="Proteomes" id="UP001595976"/>
    </source>
</evidence>
<dbReference type="InterPro" id="IPR036441">
    <property type="entry name" value="DHquinase_II_sf"/>
</dbReference>
<evidence type="ECO:0000256" key="1">
    <source>
        <dbReference type="ARBA" id="ARBA00001864"/>
    </source>
</evidence>
<gene>
    <name evidence="9" type="primary">aroQ</name>
    <name evidence="10" type="ORF">ACFPK2_00280</name>
</gene>
<feature type="binding site" evidence="9">
    <location>
        <begin position="102"/>
        <end position="103"/>
    </location>
    <ligand>
        <name>substrate</name>
    </ligand>
</feature>
<dbReference type="SUPFAM" id="SSF52304">
    <property type="entry name" value="Type II 3-dehydroquinate dehydratase"/>
    <property type="match status" value="1"/>
</dbReference>
<feature type="active site" description="Proton acceptor" evidence="9">
    <location>
        <position position="24"/>
    </location>
</feature>
<feature type="binding site" evidence="9">
    <location>
        <position position="88"/>
    </location>
    <ligand>
        <name>substrate</name>
    </ligand>
</feature>
<sequence>MRKPIFILNGPNLNLLGQREPAIYGTTTLAEIEARCRAKAGALGYEVDFRQSNFEGELIESVHRARQEACGLVINPAGYSFTSVALLDALKMFDGPKIELHISNIHAREATYHHSLVSRAVTAVIAGLGADGYELAIQAMAGLVERA</sequence>
<feature type="binding site" evidence="9">
    <location>
        <position position="75"/>
    </location>
    <ligand>
        <name>substrate</name>
    </ligand>
</feature>
<evidence type="ECO:0000313" key="10">
    <source>
        <dbReference type="EMBL" id="MFC5291422.1"/>
    </source>
</evidence>
<dbReference type="Proteomes" id="UP001595976">
    <property type="component" value="Unassembled WGS sequence"/>
</dbReference>
<feature type="active site" description="Proton donor" evidence="9">
    <location>
        <position position="101"/>
    </location>
</feature>
<comment type="caution">
    <text evidence="10">The sequence shown here is derived from an EMBL/GenBank/DDBJ whole genome shotgun (WGS) entry which is preliminary data.</text>
</comment>
<comment type="pathway">
    <text evidence="3 9">Metabolic intermediate biosynthesis; chorismate biosynthesis; chorismate from D-erythrose 4-phosphate and phosphoenolpyruvate: step 3/7.</text>
</comment>
<dbReference type="HAMAP" id="MF_00169">
    <property type="entry name" value="AroQ"/>
    <property type="match status" value="1"/>
</dbReference>
<dbReference type="NCBIfam" id="NF003807">
    <property type="entry name" value="PRK05395.1-4"/>
    <property type="match status" value="1"/>
</dbReference>
<dbReference type="InterPro" id="IPR001874">
    <property type="entry name" value="DHquinase_II"/>
</dbReference>
<dbReference type="NCBIfam" id="NF003806">
    <property type="entry name" value="PRK05395.1-3"/>
    <property type="match status" value="1"/>
</dbReference>
<dbReference type="PANTHER" id="PTHR21272:SF3">
    <property type="entry name" value="CATABOLIC 3-DEHYDROQUINASE"/>
    <property type="match status" value="1"/>
</dbReference>
<accession>A0ABW0EWG2</accession>
<protein>
    <recommendedName>
        <fullName evidence="6 9">3-dehydroquinate dehydratase</fullName>
        <shortName evidence="9">3-dehydroquinase</shortName>
        <ecNumber evidence="6 9">4.2.1.10</ecNumber>
    </recommendedName>
    <alternativeName>
        <fullName evidence="9">Type II DHQase</fullName>
    </alternativeName>
</protein>
<comment type="caution">
    <text evidence="9">Lacks conserved residue(s) required for the propagation of feature annotation.</text>
</comment>